<organism evidence="1 2">
    <name type="scientific">Penicillium alfredii</name>
    <dbReference type="NCBI Taxonomy" id="1506179"/>
    <lineage>
        <taxon>Eukaryota</taxon>
        <taxon>Fungi</taxon>
        <taxon>Dikarya</taxon>
        <taxon>Ascomycota</taxon>
        <taxon>Pezizomycotina</taxon>
        <taxon>Eurotiomycetes</taxon>
        <taxon>Eurotiomycetidae</taxon>
        <taxon>Eurotiales</taxon>
        <taxon>Aspergillaceae</taxon>
        <taxon>Penicillium</taxon>
    </lineage>
</organism>
<gene>
    <name evidence="1" type="ORF">NUU61_007684</name>
</gene>
<evidence type="ECO:0000313" key="1">
    <source>
        <dbReference type="EMBL" id="KAJ5086377.1"/>
    </source>
</evidence>
<reference evidence="1" key="1">
    <citation type="submission" date="2022-11" db="EMBL/GenBank/DDBJ databases">
        <authorList>
            <person name="Petersen C."/>
        </authorList>
    </citation>
    <scope>NUCLEOTIDE SEQUENCE</scope>
    <source>
        <strain evidence="1">IBT 34128</strain>
    </source>
</reference>
<dbReference type="AlphaFoldDB" id="A0A9W9EQY9"/>
<dbReference type="Proteomes" id="UP001141434">
    <property type="component" value="Unassembled WGS sequence"/>
</dbReference>
<dbReference type="RefSeq" id="XP_056508502.1">
    <property type="nucleotide sequence ID" value="XM_056658209.1"/>
</dbReference>
<keyword evidence="2" id="KW-1185">Reference proteome</keyword>
<protein>
    <submittedName>
        <fullName evidence="1">Uncharacterized protein</fullName>
    </submittedName>
</protein>
<dbReference type="EMBL" id="JAPMSZ010000010">
    <property type="protein sequence ID" value="KAJ5086377.1"/>
    <property type="molecule type" value="Genomic_DNA"/>
</dbReference>
<comment type="caution">
    <text evidence="1">The sequence shown here is derived from an EMBL/GenBank/DDBJ whole genome shotgun (WGS) entry which is preliminary data.</text>
</comment>
<name>A0A9W9EQY9_9EURO</name>
<reference evidence="1" key="2">
    <citation type="journal article" date="2023" name="IMA Fungus">
        <title>Comparative genomic study of the Penicillium genus elucidates a diverse pangenome and 15 lateral gene transfer events.</title>
        <authorList>
            <person name="Petersen C."/>
            <person name="Sorensen T."/>
            <person name="Nielsen M.R."/>
            <person name="Sondergaard T.E."/>
            <person name="Sorensen J.L."/>
            <person name="Fitzpatrick D.A."/>
            <person name="Frisvad J.C."/>
            <person name="Nielsen K.L."/>
        </authorList>
    </citation>
    <scope>NUCLEOTIDE SEQUENCE</scope>
    <source>
        <strain evidence="1">IBT 34128</strain>
    </source>
</reference>
<sequence length="75" mass="8052">MARTVLIIPDAGFVAGCLFFGVISSPYDLKAFGVAEILAVKPAREQQMVAILDGEQDGIMDNTYEHYTDAESGAL</sequence>
<accession>A0A9W9EQY9</accession>
<proteinExistence type="predicted"/>
<evidence type="ECO:0000313" key="2">
    <source>
        <dbReference type="Proteomes" id="UP001141434"/>
    </source>
</evidence>
<dbReference type="GeneID" id="81397378"/>